<dbReference type="KEGG" id="cyn:Cyan7425_4202"/>
<dbReference type="HOGENOM" id="CLU_1109985_0_0_3"/>
<dbReference type="InterPro" id="IPR008884">
    <property type="entry name" value="TylF_MeTrfase"/>
</dbReference>
<protein>
    <recommendedName>
        <fullName evidence="2">Macrocin-O-methyltransferase</fullName>
    </recommendedName>
</protein>
<dbReference type="InterPro" id="IPR029063">
    <property type="entry name" value="SAM-dependent_MTases_sf"/>
</dbReference>
<accession>B8HXH0</accession>
<evidence type="ECO:0008006" key="2">
    <source>
        <dbReference type="Google" id="ProtNLM"/>
    </source>
</evidence>
<evidence type="ECO:0000313" key="1">
    <source>
        <dbReference type="EMBL" id="ACL46515.1"/>
    </source>
</evidence>
<dbReference type="PANTHER" id="PTHR40036">
    <property type="entry name" value="MACROCIN O-METHYLTRANSFERASE"/>
    <property type="match status" value="1"/>
</dbReference>
<dbReference type="Gene3D" id="3.40.50.150">
    <property type="entry name" value="Vaccinia Virus protein VP39"/>
    <property type="match status" value="1"/>
</dbReference>
<dbReference type="AlphaFoldDB" id="B8HXH0"/>
<dbReference type="SUPFAM" id="SSF53335">
    <property type="entry name" value="S-adenosyl-L-methionine-dependent methyltransferases"/>
    <property type="match status" value="1"/>
</dbReference>
<dbReference type="PANTHER" id="PTHR40036:SF1">
    <property type="entry name" value="MACROCIN O-METHYLTRANSFERASE"/>
    <property type="match status" value="1"/>
</dbReference>
<proteinExistence type="predicted"/>
<name>B8HXH0_CYAP4</name>
<reference evidence="1" key="1">
    <citation type="submission" date="2009-01" db="EMBL/GenBank/DDBJ databases">
        <title>Complete sequence of chromosome Cyanothece sp. PCC 7425.</title>
        <authorList>
            <consortium name="US DOE Joint Genome Institute"/>
            <person name="Lucas S."/>
            <person name="Copeland A."/>
            <person name="Lapidus A."/>
            <person name="Glavina del Rio T."/>
            <person name="Dalin E."/>
            <person name="Tice H."/>
            <person name="Bruce D."/>
            <person name="Goodwin L."/>
            <person name="Pitluck S."/>
            <person name="Sims D."/>
            <person name="Meineke L."/>
            <person name="Brettin T."/>
            <person name="Detter J.C."/>
            <person name="Han C."/>
            <person name="Larimer F."/>
            <person name="Land M."/>
            <person name="Hauser L."/>
            <person name="Kyrpides N."/>
            <person name="Ovchinnikova G."/>
            <person name="Liberton M."/>
            <person name="Stoeckel J."/>
            <person name="Banerjee A."/>
            <person name="Singh A."/>
            <person name="Page L."/>
            <person name="Sato H."/>
            <person name="Zhao L."/>
            <person name="Sherman L."/>
            <person name="Pakrasi H."/>
            <person name="Richardson P."/>
        </authorList>
    </citation>
    <scope>NUCLEOTIDE SEQUENCE</scope>
    <source>
        <strain evidence="1">PCC 7425</strain>
    </source>
</reference>
<dbReference type="STRING" id="395961.Cyan7425_4202"/>
<dbReference type="EMBL" id="CP001344">
    <property type="protein sequence ID" value="ACL46515.1"/>
    <property type="molecule type" value="Genomic_DNA"/>
</dbReference>
<organism evidence="1">
    <name type="scientific">Cyanothece sp. (strain PCC 7425 / ATCC 29141)</name>
    <dbReference type="NCBI Taxonomy" id="395961"/>
    <lineage>
        <taxon>Bacteria</taxon>
        <taxon>Bacillati</taxon>
        <taxon>Cyanobacteriota</taxon>
        <taxon>Cyanophyceae</taxon>
        <taxon>Gomontiellales</taxon>
        <taxon>Cyanothecaceae</taxon>
        <taxon>Cyanothece</taxon>
    </lineage>
</organism>
<sequence>MTLAMTGNKTSAKYDLPHQLPYLEKYAKRIPVLQVFRMALASFHASRSHHPFAAINRLLTQLSQGGAYFAAECGVYRGSSLIACAEIARDYQLPVHFYGLDTFAGFPEFSQQDEVLTPAVLKEKLEQKGNLFADTSLEAVQKKVDQRKLSRAISLIPGKFNDTLQTLPNQEYFFVNIDCDLYEPHLECLEYFYPRTAPGGIIFFDDYESVIFPMAKKAIDEFMAGRPERLFYIRYGDEQPNHTKAFIVKF</sequence>
<gene>
    <name evidence="1" type="ordered locus">Cyan7425_4202</name>
</gene>
<dbReference type="Pfam" id="PF05711">
    <property type="entry name" value="TylF"/>
    <property type="match status" value="1"/>
</dbReference>
<dbReference type="eggNOG" id="COG4122">
    <property type="taxonomic scope" value="Bacteria"/>
</dbReference>